<evidence type="ECO:0000259" key="2">
    <source>
        <dbReference type="Pfam" id="PF00534"/>
    </source>
</evidence>
<dbReference type="PANTHER" id="PTHR46401:SF2">
    <property type="entry name" value="GLYCOSYLTRANSFERASE WBBK-RELATED"/>
    <property type="match status" value="1"/>
</dbReference>
<reference evidence="4" key="2">
    <citation type="journal article" date="2003" name="J. Mol. Biol.">
        <title>An evolving hierarchical family classification for glycosyltransferases.</title>
        <authorList>
            <person name="Coutinho P.M."/>
            <person name="Deleury E."/>
            <person name="Davies G.J."/>
            <person name="Henrissat B."/>
        </authorList>
    </citation>
    <scope>NUCLEOTIDE SEQUENCE</scope>
</reference>
<dbReference type="RefSeq" id="WP_034410547.1">
    <property type="nucleotide sequence ID" value="NZ_AXWS01000007.1"/>
</dbReference>
<sequence length="374" mass="39747">MLFNGRFLTRPATGVDRFALELMTAYAGPPAAGSPGAAAPATGRAAPAGLAPARVAVPPGRLRVLPPALRERVFRVGSRGGQWWEQTALREAASDDVLVNLCNTGPLWRRRQLVVIHDAATFANPGNFSRAFRTWYRFLLGSLVQHSEAILTVSAFSAGELIRFLGRPAREIEVIPESGEHILREPADGSLGEQLGLGGGRPFVLAVGSQSPNKNFGAVAKAMALLGRDDVPLVAVGGANKRVFAGGEPAADERGVIRTGYVTDAQLRWFYEQALCFVFPSFYEGFGLPPLEAMCCGCPVIVSDASSLPEVCGSAALYCDPADPATLAAQLARLLDSAALRAEMAAAGRAHASRYTWAAVGERFGEIVARRFPM</sequence>
<keyword evidence="3" id="KW-1185">Reference proteome</keyword>
<evidence type="ECO:0000256" key="1">
    <source>
        <dbReference type="ARBA" id="ARBA00022679"/>
    </source>
</evidence>
<accession>A0A8B6X7M2</accession>
<dbReference type="Gene3D" id="3.40.50.2000">
    <property type="entry name" value="Glycogen Phosphorylase B"/>
    <property type="match status" value="1"/>
</dbReference>
<evidence type="ECO:0000313" key="4">
    <source>
        <dbReference type="RefSeq" id="WP_034410547.1"/>
    </source>
</evidence>
<dbReference type="EC" id="2.4.-.-" evidence="4"/>
<dbReference type="AlphaFoldDB" id="A0A8B6X7M2"/>
<reference evidence="4" key="3">
    <citation type="journal article" date="2006" name="Glycobiology">
        <title>Structures and mechanisms of glycosyltransferases.</title>
        <authorList>
            <person name="Breton C."/>
            <person name="Snajdrova L."/>
            <person name="Jeanneau C."/>
            <person name="Koca J."/>
            <person name="Imberty A."/>
        </authorList>
    </citation>
    <scope>NUCLEOTIDE SEQUENCE</scope>
</reference>
<reference evidence="4" key="1">
    <citation type="journal article" date="1999" name="Glycobiology">
        <title>Conserved domains of glycosyltransferases.</title>
        <authorList>
            <person name="Kapitonov D."/>
            <person name="Yu R.K."/>
        </authorList>
    </citation>
    <scope>NUCLEOTIDE SEQUENCE</scope>
</reference>
<dbReference type="PANTHER" id="PTHR46401">
    <property type="entry name" value="GLYCOSYLTRANSFERASE WBBK-RELATED"/>
    <property type="match status" value="1"/>
</dbReference>
<evidence type="ECO:0000313" key="3">
    <source>
        <dbReference type="Proteomes" id="UP000675920"/>
    </source>
</evidence>
<proteinExistence type="predicted"/>
<dbReference type="OrthoDB" id="433681at2"/>
<organism evidence="3 4">
    <name type="scientific">Derxia gummosa DSM 723</name>
    <dbReference type="NCBI Taxonomy" id="1121388"/>
    <lineage>
        <taxon>Bacteria</taxon>
        <taxon>Pseudomonadati</taxon>
        <taxon>Pseudomonadota</taxon>
        <taxon>Betaproteobacteria</taxon>
        <taxon>Burkholderiales</taxon>
        <taxon>Alcaligenaceae</taxon>
        <taxon>Derxia</taxon>
    </lineage>
</organism>
<dbReference type="InterPro" id="IPR001296">
    <property type="entry name" value="Glyco_trans_1"/>
</dbReference>
<dbReference type="Pfam" id="PF00534">
    <property type="entry name" value="Glycos_transf_1"/>
    <property type="match status" value="1"/>
</dbReference>
<reference evidence="4" key="4">
    <citation type="submission" date="2025-08" db="UniProtKB">
        <authorList>
            <consortium name="RefSeq"/>
        </authorList>
    </citation>
    <scope>IDENTIFICATION</scope>
</reference>
<dbReference type="SUPFAM" id="SSF53756">
    <property type="entry name" value="UDP-Glycosyltransferase/glycogen phosphorylase"/>
    <property type="match status" value="1"/>
</dbReference>
<dbReference type="GO" id="GO:0016757">
    <property type="term" value="F:glycosyltransferase activity"/>
    <property type="evidence" value="ECO:0007669"/>
    <property type="project" value="InterPro"/>
</dbReference>
<name>A0A8B6X7M2_9BURK</name>
<feature type="domain" description="Glycosyl transferase family 1" evidence="2">
    <location>
        <begin position="194"/>
        <end position="350"/>
    </location>
</feature>
<protein>
    <submittedName>
        <fullName evidence="4">Glycosyltransferase family 4 protein</fullName>
        <ecNumber evidence="4">2.4.-.-</ecNumber>
    </submittedName>
</protein>
<dbReference type="GO" id="GO:0009103">
    <property type="term" value="P:lipopolysaccharide biosynthetic process"/>
    <property type="evidence" value="ECO:0007669"/>
    <property type="project" value="TreeGrafter"/>
</dbReference>
<dbReference type="Proteomes" id="UP000675920">
    <property type="component" value="Unplaced"/>
</dbReference>
<dbReference type="CDD" id="cd03809">
    <property type="entry name" value="GT4_MtfB-like"/>
    <property type="match status" value="1"/>
</dbReference>
<keyword evidence="1" id="KW-0808">Transferase</keyword>